<keyword evidence="4" id="KW-0997">Cell inner membrane</keyword>
<dbReference type="InterPro" id="IPR007387">
    <property type="entry name" value="TRAP_DctQ"/>
</dbReference>
<evidence type="ECO:0000256" key="6">
    <source>
        <dbReference type="ARBA" id="ARBA00022989"/>
    </source>
</evidence>
<organism evidence="12 13">
    <name type="scientific">Georgenia daeguensis</name>
    <dbReference type="NCBI Taxonomy" id="908355"/>
    <lineage>
        <taxon>Bacteria</taxon>
        <taxon>Bacillati</taxon>
        <taxon>Actinomycetota</taxon>
        <taxon>Actinomycetes</taxon>
        <taxon>Micrococcales</taxon>
        <taxon>Bogoriellaceae</taxon>
        <taxon>Georgenia</taxon>
    </lineage>
</organism>
<dbReference type="Proteomes" id="UP001499841">
    <property type="component" value="Unassembled WGS sequence"/>
</dbReference>
<evidence type="ECO:0000256" key="2">
    <source>
        <dbReference type="ARBA" id="ARBA00022448"/>
    </source>
</evidence>
<evidence type="ECO:0000313" key="12">
    <source>
        <dbReference type="EMBL" id="GAA4286276.1"/>
    </source>
</evidence>
<dbReference type="RefSeq" id="WP_345037575.1">
    <property type="nucleotide sequence ID" value="NZ_BAABBA010000002.1"/>
</dbReference>
<dbReference type="EMBL" id="BAABBA010000002">
    <property type="protein sequence ID" value="GAA4286276.1"/>
    <property type="molecule type" value="Genomic_DNA"/>
</dbReference>
<dbReference type="Pfam" id="PF04290">
    <property type="entry name" value="DctQ"/>
    <property type="match status" value="1"/>
</dbReference>
<feature type="transmembrane region" description="Helical" evidence="10">
    <location>
        <begin position="163"/>
        <end position="184"/>
    </location>
</feature>
<dbReference type="InterPro" id="IPR055348">
    <property type="entry name" value="DctQ"/>
</dbReference>
<protein>
    <recommendedName>
        <fullName evidence="11">Tripartite ATP-independent periplasmic transporters DctQ component domain-containing protein</fullName>
    </recommendedName>
</protein>
<keyword evidence="2" id="KW-0813">Transport</keyword>
<feature type="transmembrane region" description="Helical" evidence="10">
    <location>
        <begin position="82"/>
        <end position="100"/>
    </location>
</feature>
<evidence type="ECO:0000256" key="5">
    <source>
        <dbReference type="ARBA" id="ARBA00022692"/>
    </source>
</evidence>
<evidence type="ECO:0000256" key="3">
    <source>
        <dbReference type="ARBA" id="ARBA00022475"/>
    </source>
</evidence>
<keyword evidence="13" id="KW-1185">Reference proteome</keyword>
<gene>
    <name evidence="12" type="ORF">GCM10022262_06350</name>
</gene>
<feature type="transmembrane region" description="Helical" evidence="10">
    <location>
        <begin position="121"/>
        <end position="143"/>
    </location>
</feature>
<sequence length="204" mass="21947">MSSKSAVEPGDGEAVDPGQGVAARRRPTGGPIVAGLEAVRKLIDRILIVVCVVIFAVLVFVVSWQVFSRQVLSSPASWTEESARYLFVVLALLGAALVFSERGHIAVEVLVARFSEPLQRVVAVFVEAMIIFFAVYVMIFGGYEVALNAWNQNISTMPVTVGQIYLVLPIAGALITLFSVSHIVGMFAGTEEPLPDVDENNQGI</sequence>
<proteinExistence type="inferred from homology"/>
<comment type="caution">
    <text evidence="12">The sequence shown here is derived from an EMBL/GenBank/DDBJ whole genome shotgun (WGS) entry which is preliminary data.</text>
</comment>
<feature type="region of interest" description="Disordered" evidence="9">
    <location>
        <begin position="1"/>
        <end position="23"/>
    </location>
</feature>
<evidence type="ECO:0000256" key="10">
    <source>
        <dbReference type="SAM" id="Phobius"/>
    </source>
</evidence>
<reference evidence="13" key="1">
    <citation type="journal article" date="2019" name="Int. J. Syst. Evol. Microbiol.">
        <title>The Global Catalogue of Microorganisms (GCM) 10K type strain sequencing project: providing services to taxonomists for standard genome sequencing and annotation.</title>
        <authorList>
            <consortium name="The Broad Institute Genomics Platform"/>
            <consortium name="The Broad Institute Genome Sequencing Center for Infectious Disease"/>
            <person name="Wu L."/>
            <person name="Ma J."/>
        </authorList>
    </citation>
    <scope>NUCLEOTIDE SEQUENCE [LARGE SCALE GENOMIC DNA]</scope>
    <source>
        <strain evidence="13">JCM 17459</strain>
    </source>
</reference>
<accession>A0ABP8EQK7</accession>
<evidence type="ECO:0000256" key="4">
    <source>
        <dbReference type="ARBA" id="ARBA00022519"/>
    </source>
</evidence>
<evidence type="ECO:0000259" key="11">
    <source>
        <dbReference type="Pfam" id="PF04290"/>
    </source>
</evidence>
<name>A0ABP8EQK7_9MICO</name>
<keyword evidence="6 10" id="KW-1133">Transmembrane helix</keyword>
<evidence type="ECO:0000256" key="8">
    <source>
        <dbReference type="ARBA" id="ARBA00038436"/>
    </source>
</evidence>
<keyword evidence="7 10" id="KW-0472">Membrane</keyword>
<comment type="similarity">
    <text evidence="8">Belongs to the TRAP transporter small permease family.</text>
</comment>
<feature type="domain" description="Tripartite ATP-independent periplasmic transporters DctQ component" evidence="11">
    <location>
        <begin position="58"/>
        <end position="187"/>
    </location>
</feature>
<keyword evidence="3" id="KW-1003">Cell membrane</keyword>
<feature type="transmembrane region" description="Helical" evidence="10">
    <location>
        <begin position="46"/>
        <end position="67"/>
    </location>
</feature>
<dbReference type="PANTHER" id="PTHR35011">
    <property type="entry name" value="2,3-DIKETO-L-GULONATE TRAP TRANSPORTER SMALL PERMEASE PROTEIN YIAM"/>
    <property type="match status" value="1"/>
</dbReference>
<comment type="subcellular location">
    <subcellularLocation>
        <location evidence="1">Cell inner membrane</location>
        <topology evidence="1">Multi-pass membrane protein</topology>
    </subcellularLocation>
</comment>
<evidence type="ECO:0000256" key="1">
    <source>
        <dbReference type="ARBA" id="ARBA00004429"/>
    </source>
</evidence>
<evidence type="ECO:0000313" key="13">
    <source>
        <dbReference type="Proteomes" id="UP001499841"/>
    </source>
</evidence>
<dbReference type="PANTHER" id="PTHR35011:SF2">
    <property type="entry name" value="2,3-DIKETO-L-GULONATE TRAP TRANSPORTER SMALL PERMEASE PROTEIN YIAM"/>
    <property type="match status" value="1"/>
</dbReference>
<keyword evidence="5 10" id="KW-0812">Transmembrane</keyword>
<evidence type="ECO:0000256" key="7">
    <source>
        <dbReference type="ARBA" id="ARBA00023136"/>
    </source>
</evidence>
<evidence type="ECO:0000256" key="9">
    <source>
        <dbReference type="SAM" id="MobiDB-lite"/>
    </source>
</evidence>